<reference evidence="2" key="2">
    <citation type="submission" date="2016-05" db="EMBL/GenBank/DDBJ databases">
        <title>Comparative analysis highlights variable genome content of wheat rusts and divergence of the mating loci.</title>
        <authorList>
            <person name="Cuomo C.A."/>
            <person name="Bakkeren G."/>
            <person name="Szabo L."/>
            <person name="Khalil H."/>
            <person name="Joly D."/>
            <person name="Goldberg J."/>
            <person name="Young S."/>
            <person name="Zeng Q."/>
            <person name="Fellers J."/>
        </authorList>
    </citation>
    <scope>NUCLEOTIDE SEQUENCE [LARGE SCALE GENOMIC DNA]</scope>
    <source>
        <strain evidence="2">1-1 BBBD Race 1</strain>
    </source>
</reference>
<keyword evidence="4" id="KW-1185">Reference proteome</keyword>
<dbReference type="EMBL" id="ADAS02000068">
    <property type="protein sequence ID" value="OAV92190.1"/>
    <property type="molecule type" value="Genomic_DNA"/>
</dbReference>
<keyword evidence="1" id="KW-0732">Signal</keyword>
<feature type="chain" id="PRO_5009386159" evidence="1">
    <location>
        <begin position="22"/>
        <end position="63"/>
    </location>
</feature>
<dbReference type="VEuPathDB" id="FungiDB:PTTG_03717"/>
<evidence type="ECO:0000313" key="3">
    <source>
        <dbReference type="EnsemblFungi" id="PTTG_03717-t43_1-p1"/>
    </source>
</evidence>
<feature type="signal peptide" evidence="1">
    <location>
        <begin position="1"/>
        <end position="21"/>
    </location>
</feature>
<reference evidence="3" key="4">
    <citation type="submission" date="2025-05" db="UniProtKB">
        <authorList>
            <consortium name="EnsemblFungi"/>
        </authorList>
    </citation>
    <scope>IDENTIFICATION</scope>
    <source>
        <strain evidence="3">isolate 1-1 / race 1 (BBBD)</strain>
    </source>
</reference>
<evidence type="ECO:0000256" key="1">
    <source>
        <dbReference type="SAM" id="SignalP"/>
    </source>
</evidence>
<accession>A0A0C4ESE2</accession>
<evidence type="ECO:0000313" key="2">
    <source>
        <dbReference type="EMBL" id="OAV92190.1"/>
    </source>
</evidence>
<gene>
    <name evidence="2" type="ORF">PTTG_03717</name>
</gene>
<reference evidence="3 4" key="3">
    <citation type="journal article" date="2017" name="G3 (Bethesda)">
        <title>Comparative analysis highlights variable genome content of wheat rusts and divergence of the mating loci.</title>
        <authorList>
            <person name="Cuomo C.A."/>
            <person name="Bakkeren G."/>
            <person name="Khalil H.B."/>
            <person name="Panwar V."/>
            <person name="Joly D."/>
            <person name="Linning R."/>
            <person name="Sakthikumar S."/>
            <person name="Song X."/>
            <person name="Adiconis X."/>
            <person name="Fan L."/>
            <person name="Goldberg J.M."/>
            <person name="Levin J.Z."/>
            <person name="Young S."/>
            <person name="Zeng Q."/>
            <person name="Anikster Y."/>
            <person name="Bruce M."/>
            <person name="Wang M."/>
            <person name="Yin C."/>
            <person name="McCallum B."/>
            <person name="Szabo L.J."/>
            <person name="Hulbert S."/>
            <person name="Chen X."/>
            <person name="Fellers J.P."/>
        </authorList>
    </citation>
    <scope>NUCLEOTIDE SEQUENCE</scope>
    <source>
        <strain evidence="4">Isolate 1-1 / race 1 (BBBD)</strain>
        <strain evidence="3">isolate 1-1 / race 1 (BBBD)</strain>
    </source>
</reference>
<dbReference type="Proteomes" id="UP000005240">
    <property type="component" value="Unassembled WGS sequence"/>
</dbReference>
<name>A0A0C4ESE2_PUCT1</name>
<sequence length="63" mass="6394">MKHFSLIAAFLAAALVPISSAMHVTTDDGFTAAASFIGESGGGGSDAVKTYGYDTKNGARLRA</sequence>
<reference evidence="2" key="1">
    <citation type="submission" date="2009-11" db="EMBL/GenBank/DDBJ databases">
        <authorList>
            <consortium name="The Broad Institute Genome Sequencing Platform"/>
            <person name="Ward D."/>
            <person name="Feldgarden M."/>
            <person name="Earl A."/>
            <person name="Young S.K."/>
            <person name="Zeng Q."/>
            <person name="Koehrsen M."/>
            <person name="Alvarado L."/>
            <person name="Berlin A."/>
            <person name="Bochicchio J."/>
            <person name="Borenstein D."/>
            <person name="Chapman S.B."/>
            <person name="Chen Z."/>
            <person name="Engels R."/>
            <person name="Freedman E."/>
            <person name="Gellesch M."/>
            <person name="Goldberg J."/>
            <person name="Griggs A."/>
            <person name="Gujja S."/>
            <person name="Heilman E."/>
            <person name="Heiman D."/>
            <person name="Hepburn T."/>
            <person name="Howarth C."/>
            <person name="Jen D."/>
            <person name="Larson L."/>
            <person name="Lewis B."/>
            <person name="Mehta T."/>
            <person name="Park D."/>
            <person name="Pearson M."/>
            <person name="Roberts A."/>
            <person name="Saif S."/>
            <person name="Shea T."/>
            <person name="Shenoy N."/>
            <person name="Sisk P."/>
            <person name="Stolte C."/>
            <person name="Sykes S."/>
            <person name="Thomson T."/>
            <person name="Walk T."/>
            <person name="White J."/>
            <person name="Yandava C."/>
            <person name="Izard J."/>
            <person name="Baranova O.V."/>
            <person name="Blanton J.M."/>
            <person name="Tanner A.C."/>
            <person name="Dewhirst F.E."/>
            <person name="Haas B."/>
            <person name="Nusbaum C."/>
            <person name="Birren B."/>
        </authorList>
    </citation>
    <scope>NUCLEOTIDE SEQUENCE [LARGE SCALE GENOMIC DNA]</scope>
    <source>
        <strain evidence="2">1-1 BBBD Race 1</strain>
    </source>
</reference>
<protein>
    <submittedName>
        <fullName evidence="2 3">Uncharacterized protein</fullName>
    </submittedName>
</protein>
<dbReference type="AlphaFoldDB" id="A0A0C4ESE2"/>
<evidence type="ECO:0000313" key="4">
    <source>
        <dbReference type="Proteomes" id="UP000005240"/>
    </source>
</evidence>
<organism evidence="2">
    <name type="scientific">Puccinia triticina (isolate 1-1 / race 1 (BBBD))</name>
    <name type="common">Brown leaf rust fungus</name>
    <dbReference type="NCBI Taxonomy" id="630390"/>
    <lineage>
        <taxon>Eukaryota</taxon>
        <taxon>Fungi</taxon>
        <taxon>Dikarya</taxon>
        <taxon>Basidiomycota</taxon>
        <taxon>Pucciniomycotina</taxon>
        <taxon>Pucciniomycetes</taxon>
        <taxon>Pucciniales</taxon>
        <taxon>Pucciniaceae</taxon>
        <taxon>Puccinia</taxon>
    </lineage>
</organism>
<proteinExistence type="predicted"/>
<dbReference type="EnsemblFungi" id="PTTG_03717-t43_1">
    <property type="protein sequence ID" value="PTTG_03717-t43_1-p1"/>
    <property type="gene ID" value="PTTG_03717"/>
</dbReference>